<evidence type="ECO:0000313" key="1">
    <source>
        <dbReference type="EMBL" id="QOQ80123.1"/>
    </source>
</evidence>
<accession>A0A7M1KV15</accession>
<keyword evidence="1" id="KW-0614">Plasmid</keyword>
<protein>
    <recommendedName>
        <fullName evidence="3">IS30 family transposase</fullName>
    </recommendedName>
</protein>
<name>A0A7M1KV15_9LACT</name>
<evidence type="ECO:0000313" key="2">
    <source>
        <dbReference type="Proteomes" id="UP000595091"/>
    </source>
</evidence>
<gene>
    <name evidence="1" type="ORF">IMX20_09435</name>
</gene>
<geneLocation type="plasmid" evidence="1 2">
    <name>pT4302</name>
</geneLocation>
<sequence length="81" mass="9894">MTYTHLTRDELVMIEDYYHQNIAVTTISDRLKRSRIRVYNVISFLKEDYTASEYYQQYKKKKQRFGRQMTLKNTMNQLCLA</sequence>
<dbReference type="Proteomes" id="UP000595091">
    <property type="component" value="Plasmid pT4302"/>
</dbReference>
<dbReference type="AlphaFoldDB" id="A0A7M1KV15"/>
<proteinExistence type="predicted"/>
<reference evidence="1 2" key="1">
    <citation type="submission" date="2020-10" db="EMBL/GenBank/DDBJ databases">
        <title>Plasmid carrying two tetracycline resistance determinant.</title>
        <authorList>
            <person name="Yang Q."/>
        </authorList>
    </citation>
    <scope>NUCLEOTIDE SEQUENCE [LARGE SCALE GENOMIC DNA]</scope>
    <source>
        <strain evidence="1 2">T43</strain>
        <plasmid evidence="1 2">pT4302</plasmid>
    </source>
</reference>
<organism evidence="1 2">
    <name type="scientific">Aerococcus urinaeequi</name>
    <dbReference type="NCBI Taxonomy" id="51665"/>
    <lineage>
        <taxon>Bacteria</taxon>
        <taxon>Bacillati</taxon>
        <taxon>Bacillota</taxon>
        <taxon>Bacilli</taxon>
        <taxon>Lactobacillales</taxon>
        <taxon>Aerococcaceae</taxon>
        <taxon>Aerococcus</taxon>
    </lineage>
</organism>
<evidence type="ECO:0008006" key="3">
    <source>
        <dbReference type="Google" id="ProtNLM"/>
    </source>
</evidence>
<dbReference type="EMBL" id="CP063066">
    <property type="protein sequence ID" value="QOQ80123.1"/>
    <property type="molecule type" value="Genomic_DNA"/>
</dbReference>